<evidence type="ECO:0000256" key="1">
    <source>
        <dbReference type="SAM" id="MobiDB-lite"/>
    </source>
</evidence>
<dbReference type="InterPro" id="IPR050618">
    <property type="entry name" value="Ubq-SigPath_Reg"/>
</dbReference>
<protein>
    <recommendedName>
        <fullName evidence="5">F-box domain-containing protein</fullName>
    </recommendedName>
</protein>
<dbReference type="SUPFAM" id="SSF49899">
    <property type="entry name" value="Concanavalin A-like lectins/glucanases"/>
    <property type="match status" value="1"/>
</dbReference>
<dbReference type="InterPro" id="IPR036047">
    <property type="entry name" value="F-box-like_dom_sf"/>
</dbReference>
<dbReference type="PANTHER" id="PTHR12864">
    <property type="entry name" value="RAN BINDING PROTEIN 9-RELATED"/>
    <property type="match status" value="1"/>
</dbReference>
<dbReference type="InterPro" id="IPR013320">
    <property type="entry name" value="ConA-like_dom_sf"/>
</dbReference>
<proteinExistence type="predicted"/>
<dbReference type="PROSITE" id="PS50181">
    <property type="entry name" value="FBOX"/>
    <property type="match status" value="1"/>
</dbReference>
<dbReference type="SMART" id="SM00256">
    <property type="entry name" value="FBOX"/>
    <property type="match status" value="1"/>
</dbReference>
<evidence type="ECO:0000259" key="2">
    <source>
        <dbReference type="PROSITE" id="PS50181"/>
    </source>
</evidence>
<dbReference type="RefSeq" id="XP_009843247.1">
    <property type="nucleotide sequence ID" value="XM_009844945.1"/>
</dbReference>
<evidence type="ECO:0000313" key="4">
    <source>
        <dbReference type="EMBL" id="ETV67258.1"/>
    </source>
</evidence>
<dbReference type="InterPro" id="IPR001810">
    <property type="entry name" value="F-box_dom"/>
</dbReference>
<dbReference type="Gene3D" id="1.20.1280.50">
    <property type="match status" value="1"/>
</dbReference>
<dbReference type="InterPro" id="IPR003877">
    <property type="entry name" value="SPRY_dom"/>
</dbReference>
<dbReference type="AlphaFoldDB" id="W4FKL2"/>
<dbReference type="Gene3D" id="2.60.120.920">
    <property type="match status" value="1"/>
</dbReference>
<feature type="compositionally biased region" description="Acidic residues" evidence="1">
    <location>
        <begin position="416"/>
        <end position="446"/>
    </location>
</feature>
<feature type="region of interest" description="Disordered" evidence="1">
    <location>
        <begin position="403"/>
        <end position="466"/>
    </location>
</feature>
<gene>
    <name evidence="4" type="ORF">H257_16498</name>
</gene>
<dbReference type="InterPro" id="IPR043136">
    <property type="entry name" value="B30.2/SPRY_sf"/>
</dbReference>
<accession>W4FKL2</accession>
<reference evidence="4" key="1">
    <citation type="submission" date="2013-12" db="EMBL/GenBank/DDBJ databases">
        <title>The Genome Sequence of Aphanomyces astaci APO3.</title>
        <authorList>
            <consortium name="The Broad Institute Genomics Platform"/>
            <person name="Russ C."/>
            <person name="Tyler B."/>
            <person name="van West P."/>
            <person name="Dieguez-Uribeondo J."/>
            <person name="Young S.K."/>
            <person name="Zeng Q."/>
            <person name="Gargeya S."/>
            <person name="Fitzgerald M."/>
            <person name="Abouelleil A."/>
            <person name="Alvarado L."/>
            <person name="Chapman S.B."/>
            <person name="Gainer-Dewar J."/>
            <person name="Goldberg J."/>
            <person name="Griggs A."/>
            <person name="Gujja S."/>
            <person name="Hansen M."/>
            <person name="Howarth C."/>
            <person name="Imamovic A."/>
            <person name="Ireland A."/>
            <person name="Larimer J."/>
            <person name="McCowan C."/>
            <person name="Murphy C."/>
            <person name="Pearson M."/>
            <person name="Poon T.W."/>
            <person name="Priest M."/>
            <person name="Roberts A."/>
            <person name="Saif S."/>
            <person name="Shea T."/>
            <person name="Sykes S."/>
            <person name="Wortman J."/>
            <person name="Nusbaum C."/>
            <person name="Birren B."/>
        </authorList>
    </citation>
    <scope>NUCLEOTIDE SEQUENCE [LARGE SCALE GENOMIC DNA]</scope>
    <source>
        <strain evidence="4">APO3</strain>
    </source>
</reference>
<feature type="domain" description="B30.2/SPRY" evidence="3">
    <location>
        <begin position="101"/>
        <end position="308"/>
    </location>
</feature>
<dbReference type="PROSITE" id="PS50188">
    <property type="entry name" value="B302_SPRY"/>
    <property type="match status" value="1"/>
</dbReference>
<dbReference type="OrthoDB" id="258495at2759"/>
<dbReference type="InterPro" id="IPR001870">
    <property type="entry name" value="B30.2/SPRY"/>
</dbReference>
<evidence type="ECO:0008006" key="5">
    <source>
        <dbReference type="Google" id="ProtNLM"/>
    </source>
</evidence>
<dbReference type="InterPro" id="IPR044736">
    <property type="entry name" value="Gid1/RanBPM/SPLA_SPRY"/>
</dbReference>
<dbReference type="SUPFAM" id="SSF81383">
    <property type="entry name" value="F-box domain"/>
    <property type="match status" value="1"/>
</dbReference>
<dbReference type="EMBL" id="KI913200">
    <property type="protein sequence ID" value="ETV67258.1"/>
    <property type="molecule type" value="Genomic_DNA"/>
</dbReference>
<feature type="domain" description="F-box" evidence="2">
    <location>
        <begin position="2"/>
        <end position="49"/>
    </location>
</feature>
<dbReference type="GeneID" id="20818494"/>
<dbReference type="CDD" id="cd09917">
    <property type="entry name" value="F-box_SF"/>
    <property type="match status" value="1"/>
</dbReference>
<dbReference type="SMART" id="SM00449">
    <property type="entry name" value="SPRY"/>
    <property type="match status" value="1"/>
</dbReference>
<evidence type="ECO:0000259" key="3">
    <source>
        <dbReference type="PROSITE" id="PS50188"/>
    </source>
</evidence>
<dbReference type="CDD" id="cd12885">
    <property type="entry name" value="SPRY_RanBP_like"/>
    <property type="match status" value="1"/>
</dbReference>
<sequence length="466" mass="52868">MAIVMEALPTEVLLQLLAFMPPRELRLLAVVSRTFHSLLKKHDEVWKRVFVAKWRRANFEIAPTDVLELSPHLERQYPCASDAYRFLCHALRPVPTHMNMDYHKAYQHDDPMHYMLQPLPHPSSFLLSHFQLAPCDERFDVSYGRSVRANAPYHLEPVVTVHKHNEMTWRVDVSSTVYFEMTISSTPPAPPAQPRHEDSWDIISIGLAPPRSVVLENHAGWESFSYGYHGEEGVYMNEPDVVDLETFGYGDTVGCGLQYADNNQAWIFFTKNGRRVGDFGCCRAVPLFPTVGMNVTVPLQVNFGHERFQYNVYDEAVSCFEVQAAVAWMRRQSNWDGRSDAGGGYDDDDSDDGDCDDWFSEDFYYDSEDSGDYDDSDDQANTGDDPRQLLAHIRRLHVPEGGISGFAYSGPMEPPAYDDNDDDMPGLVSDSDDVAEMPDVASDEDASTPRFHWRRDGQTGQEGIVD</sequence>
<organism evidence="4">
    <name type="scientific">Aphanomyces astaci</name>
    <name type="common">Crayfish plague agent</name>
    <dbReference type="NCBI Taxonomy" id="112090"/>
    <lineage>
        <taxon>Eukaryota</taxon>
        <taxon>Sar</taxon>
        <taxon>Stramenopiles</taxon>
        <taxon>Oomycota</taxon>
        <taxon>Saprolegniomycetes</taxon>
        <taxon>Saprolegniales</taxon>
        <taxon>Verrucalvaceae</taxon>
        <taxon>Aphanomyces</taxon>
    </lineage>
</organism>
<name>W4FKL2_APHAT</name>
<dbReference type="Pfam" id="PF00622">
    <property type="entry name" value="SPRY"/>
    <property type="match status" value="1"/>
</dbReference>
<dbReference type="VEuPathDB" id="FungiDB:H257_16498"/>
<dbReference type="Pfam" id="PF12937">
    <property type="entry name" value="F-box-like"/>
    <property type="match status" value="1"/>
</dbReference>
<dbReference type="STRING" id="112090.W4FKL2"/>